<dbReference type="EMBL" id="JAENIM010000023">
    <property type="protein sequence ID" value="MBK1790541.1"/>
    <property type="molecule type" value="Genomic_DNA"/>
</dbReference>
<dbReference type="PANTHER" id="PTHR35603:SF1">
    <property type="entry name" value="OUTER MEMBRANE LIPOPROTEIN SLYB"/>
    <property type="match status" value="1"/>
</dbReference>
<proteinExistence type="predicted"/>
<keyword evidence="5" id="KW-0449">Lipoprotein</keyword>
<protein>
    <submittedName>
        <fullName evidence="8">Glycine zipper 2TM domain-containing protein</fullName>
    </submittedName>
</protein>
<evidence type="ECO:0000259" key="7">
    <source>
        <dbReference type="Pfam" id="PF05433"/>
    </source>
</evidence>
<gene>
    <name evidence="8" type="ORF">JIN82_05145</name>
</gene>
<feature type="chain" id="PRO_5035302575" evidence="6">
    <location>
        <begin position="21"/>
        <end position="153"/>
    </location>
</feature>
<dbReference type="Proteomes" id="UP000624703">
    <property type="component" value="Unassembled WGS sequence"/>
</dbReference>
<keyword evidence="4" id="KW-0564">Palmitate</keyword>
<dbReference type="InterPro" id="IPR008816">
    <property type="entry name" value="Gly_zipper_2TM_dom"/>
</dbReference>
<reference evidence="8" key="1">
    <citation type="submission" date="2021-01" db="EMBL/GenBank/DDBJ databases">
        <title>Modified the classification status of verrucomicrobia.</title>
        <authorList>
            <person name="Feng X."/>
        </authorList>
    </citation>
    <scope>NUCLEOTIDE SEQUENCE</scope>
    <source>
        <strain evidence="8">_KCTC 22039</strain>
    </source>
</reference>
<evidence type="ECO:0000313" key="8">
    <source>
        <dbReference type="EMBL" id="MBK1790541.1"/>
    </source>
</evidence>
<comment type="subcellular location">
    <subcellularLocation>
        <location evidence="1">Cell outer membrane</location>
        <topology evidence="1">Lipid-anchor</topology>
    </subcellularLocation>
</comment>
<feature type="domain" description="Glycine zipper 2TM" evidence="7">
    <location>
        <begin position="59"/>
        <end position="100"/>
    </location>
</feature>
<keyword evidence="2 6" id="KW-0732">Signal</keyword>
<name>A0A8J7SIM2_9BACT</name>
<evidence type="ECO:0000256" key="3">
    <source>
        <dbReference type="ARBA" id="ARBA00023136"/>
    </source>
</evidence>
<accession>A0A8J7SIM2</accession>
<evidence type="ECO:0000256" key="6">
    <source>
        <dbReference type="SAM" id="SignalP"/>
    </source>
</evidence>
<dbReference type="PANTHER" id="PTHR35603">
    <property type="match status" value="1"/>
</dbReference>
<dbReference type="GO" id="GO:0009279">
    <property type="term" value="C:cell outer membrane"/>
    <property type="evidence" value="ECO:0007669"/>
    <property type="project" value="UniProtKB-SubCell"/>
</dbReference>
<evidence type="ECO:0000256" key="4">
    <source>
        <dbReference type="ARBA" id="ARBA00023139"/>
    </source>
</evidence>
<dbReference type="AlphaFoldDB" id="A0A8J7SIM2"/>
<organism evidence="8 9">
    <name type="scientific">Persicirhabdus sediminis</name>
    <dbReference type="NCBI Taxonomy" id="454144"/>
    <lineage>
        <taxon>Bacteria</taxon>
        <taxon>Pseudomonadati</taxon>
        <taxon>Verrucomicrobiota</taxon>
        <taxon>Verrucomicrobiia</taxon>
        <taxon>Verrucomicrobiales</taxon>
        <taxon>Verrucomicrobiaceae</taxon>
        <taxon>Persicirhabdus</taxon>
    </lineage>
</organism>
<evidence type="ECO:0000313" key="9">
    <source>
        <dbReference type="Proteomes" id="UP000624703"/>
    </source>
</evidence>
<dbReference type="RefSeq" id="WP_200310576.1">
    <property type="nucleotide sequence ID" value="NZ_JAENIM010000023.1"/>
</dbReference>
<evidence type="ECO:0000256" key="1">
    <source>
        <dbReference type="ARBA" id="ARBA00004459"/>
    </source>
</evidence>
<keyword evidence="9" id="KW-1185">Reference proteome</keyword>
<dbReference type="PROSITE" id="PS51257">
    <property type="entry name" value="PROKAR_LIPOPROTEIN"/>
    <property type="match status" value="1"/>
</dbReference>
<keyword evidence="3" id="KW-0472">Membrane</keyword>
<sequence length="153" mass="15551">MFRKAFIPLIAGVVLLSSCAQDSMTGDTYNRAEAGRAQSVRTGKVTSIRNIKLEGDNQAGAVLGGIAGGFLGSNIGSGRTANTAGAIGGAAVGSAIGSNLEQSMGSRAGIEITVKLDSGGSISVPQEVNPREAFNVGDRVRVLGNGYKTRVTH</sequence>
<feature type="signal peptide" evidence="6">
    <location>
        <begin position="1"/>
        <end position="20"/>
    </location>
</feature>
<dbReference type="InterPro" id="IPR051407">
    <property type="entry name" value="Bact_OM_lipoprot/Surf_antigen"/>
</dbReference>
<dbReference type="Pfam" id="PF05433">
    <property type="entry name" value="Rick_17kDa_Anti"/>
    <property type="match status" value="1"/>
</dbReference>
<evidence type="ECO:0000256" key="2">
    <source>
        <dbReference type="ARBA" id="ARBA00022729"/>
    </source>
</evidence>
<evidence type="ECO:0000256" key="5">
    <source>
        <dbReference type="ARBA" id="ARBA00023288"/>
    </source>
</evidence>
<comment type="caution">
    <text evidence="8">The sequence shown here is derived from an EMBL/GenBank/DDBJ whole genome shotgun (WGS) entry which is preliminary data.</text>
</comment>